<dbReference type="Proteomes" id="UP001056619">
    <property type="component" value="Chromosome"/>
</dbReference>
<dbReference type="RefSeq" id="WP_222828883.1">
    <property type="nucleotide sequence ID" value="NZ_CP098494.1"/>
</dbReference>
<accession>A0ABY4U3Z7</accession>
<evidence type="ECO:0000313" key="1">
    <source>
        <dbReference type="EMBL" id="USA60098.1"/>
    </source>
</evidence>
<gene>
    <name evidence="1" type="ORF">NCF85_08160</name>
</gene>
<sequence length="120" mass="13053">MLQKHFATSDQIAEIDRLSEARRSGTTGEAETADAELDRFLRAHGVTLGQYDSAIMDRISEEWGLDDADRRRARANAQVNAAPIDRCCPACALLISSGCKDSNAIYLPHVPRPQVALNGG</sequence>
<evidence type="ECO:0000313" key="2">
    <source>
        <dbReference type="Proteomes" id="UP001056619"/>
    </source>
</evidence>
<proteinExistence type="predicted"/>
<reference evidence="1 2" key="1">
    <citation type="submission" date="2022-06" db="EMBL/GenBank/DDBJ databases">
        <authorList>
            <person name="Liu G."/>
        </authorList>
    </citation>
    <scope>NUCLEOTIDE SEQUENCE [LARGE SCALE GENOMIC DNA]</scope>
    <source>
        <strain evidence="1 2">E4</strain>
    </source>
</reference>
<protein>
    <submittedName>
        <fullName evidence="1">Uncharacterized protein</fullName>
    </submittedName>
</protein>
<name>A0ABY4U3Z7_9SPHN</name>
<keyword evidence="2" id="KW-1185">Reference proteome</keyword>
<dbReference type="EMBL" id="CP098494">
    <property type="protein sequence ID" value="USA60098.1"/>
    <property type="molecule type" value="Genomic_DNA"/>
</dbReference>
<organism evidence="1 2">
    <name type="scientific">Qipengyuania citrea</name>
    <dbReference type="NCBI Taxonomy" id="225971"/>
    <lineage>
        <taxon>Bacteria</taxon>
        <taxon>Pseudomonadati</taxon>
        <taxon>Pseudomonadota</taxon>
        <taxon>Alphaproteobacteria</taxon>
        <taxon>Sphingomonadales</taxon>
        <taxon>Erythrobacteraceae</taxon>
        <taxon>Qipengyuania</taxon>
    </lineage>
</organism>